<keyword evidence="2" id="KW-1185">Reference proteome</keyword>
<dbReference type="AlphaFoldDB" id="A0A830BRZ2"/>
<reference evidence="1" key="1">
    <citation type="submission" date="2020-07" db="EMBL/GenBank/DDBJ databases">
        <title>Ethylene signaling mediates host invasion by parasitic plants.</title>
        <authorList>
            <person name="Yoshida S."/>
        </authorList>
    </citation>
    <scope>NUCLEOTIDE SEQUENCE</scope>
    <source>
        <strain evidence="1">Okayama</strain>
    </source>
</reference>
<dbReference type="Proteomes" id="UP000653305">
    <property type="component" value="Unassembled WGS sequence"/>
</dbReference>
<proteinExistence type="predicted"/>
<name>A0A830BRZ2_9LAMI</name>
<dbReference type="OrthoDB" id="446074at2759"/>
<gene>
    <name evidence="1" type="ORF">PHJA_001106400</name>
</gene>
<dbReference type="EMBL" id="BMAC01000196">
    <property type="protein sequence ID" value="GFP89626.1"/>
    <property type="molecule type" value="Genomic_DNA"/>
</dbReference>
<sequence>MALARHNCNRLVTSIIPLRRYVVVKVHGSWSEFREYFMKQEGEKRLLAFTKRGTFIHSLKNGDVTALIWGALPQPRYVRTQAMYQLLDPGFIGLIFSCFSEDAQKVGRIQVTAFRSLDGKQSQISRLSPANKVKLDGSLERSDIIVGCEFDQAGDGITCLGG</sequence>
<comment type="caution">
    <text evidence="1">The sequence shown here is derived from an EMBL/GenBank/DDBJ whole genome shotgun (WGS) entry which is preliminary data.</text>
</comment>
<organism evidence="1 2">
    <name type="scientific">Phtheirospermum japonicum</name>
    <dbReference type="NCBI Taxonomy" id="374723"/>
    <lineage>
        <taxon>Eukaryota</taxon>
        <taxon>Viridiplantae</taxon>
        <taxon>Streptophyta</taxon>
        <taxon>Embryophyta</taxon>
        <taxon>Tracheophyta</taxon>
        <taxon>Spermatophyta</taxon>
        <taxon>Magnoliopsida</taxon>
        <taxon>eudicotyledons</taxon>
        <taxon>Gunneridae</taxon>
        <taxon>Pentapetalae</taxon>
        <taxon>asterids</taxon>
        <taxon>lamiids</taxon>
        <taxon>Lamiales</taxon>
        <taxon>Orobanchaceae</taxon>
        <taxon>Orobanchaceae incertae sedis</taxon>
        <taxon>Phtheirospermum</taxon>
    </lineage>
</organism>
<evidence type="ECO:0000313" key="1">
    <source>
        <dbReference type="EMBL" id="GFP89626.1"/>
    </source>
</evidence>
<accession>A0A830BRZ2</accession>
<dbReference type="Gene3D" id="3.40.140.10">
    <property type="entry name" value="Cytidine Deaminase, domain 2"/>
    <property type="match status" value="1"/>
</dbReference>
<protein>
    <submittedName>
        <fullName evidence="1">Lys-63-specific deubiquitinase brcc36</fullName>
    </submittedName>
</protein>
<evidence type="ECO:0000313" key="2">
    <source>
        <dbReference type="Proteomes" id="UP000653305"/>
    </source>
</evidence>